<protein>
    <submittedName>
        <fullName evidence="1">Uncharacterized protein</fullName>
    </submittedName>
</protein>
<evidence type="ECO:0000313" key="2">
    <source>
        <dbReference type="Proteomes" id="UP001158045"/>
    </source>
</evidence>
<sequence length="79" mass="9257">MNRYTKIIGLTGTVYVKEFEKIKHHKNKLRALREDTVAKVFKEGNAEIVVYFEETDNEILVDAFSDQETIKKYLGKTFL</sequence>
<comment type="caution">
    <text evidence="1">The sequence shown here is derived from an EMBL/GenBank/DDBJ whole genome shotgun (WGS) entry which is preliminary data.</text>
</comment>
<evidence type="ECO:0000313" key="1">
    <source>
        <dbReference type="EMBL" id="MDH8678892.1"/>
    </source>
</evidence>
<reference evidence="1 2" key="1">
    <citation type="submission" date="2023-04" db="EMBL/GenBank/DDBJ databases">
        <title>Fusibacter bizertensis strain WBS, isolated from littoral bottom sediments of the Arctic seas - biochemical and genomic analysis.</title>
        <authorList>
            <person name="Brioukhanov A.L."/>
        </authorList>
    </citation>
    <scope>NUCLEOTIDE SEQUENCE [LARGE SCALE GENOMIC DNA]</scope>
    <source>
        <strain evidence="1 2">WBS</strain>
    </source>
</reference>
<gene>
    <name evidence="1" type="ORF">QE109_12070</name>
</gene>
<name>A0ABT6NEN6_9FIRM</name>
<dbReference type="Proteomes" id="UP001158045">
    <property type="component" value="Unassembled WGS sequence"/>
</dbReference>
<dbReference type="EMBL" id="JARYZI010000008">
    <property type="protein sequence ID" value="MDH8678892.1"/>
    <property type="molecule type" value="Genomic_DNA"/>
</dbReference>
<accession>A0ABT6NEN6</accession>
<organism evidence="1 2">
    <name type="scientific">Fusibacter bizertensis</name>
    <dbReference type="NCBI Taxonomy" id="1488331"/>
    <lineage>
        <taxon>Bacteria</taxon>
        <taxon>Bacillati</taxon>
        <taxon>Bacillota</taxon>
        <taxon>Clostridia</taxon>
        <taxon>Eubacteriales</taxon>
        <taxon>Eubacteriales Family XII. Incertae Sedis</taxon>
        <taxon>Fusibacter</taxon>
    </lineage>
</organism>
<dbReference type="RefSeq" id="WP_281094785.1">
    <property type="nucleotide sequence ID" value="NZ_JARYZI010000008.1"/>
</dbReference>
<proteinExistence type="predicted"/>
<keyword evidence="2" id="KW-1185">Reference proteome</keyword>